<accession>A0A1M6QQN9</accession>
<dbReference type="PROSITE" id="PS50045">
    <property type="entry name" value="SIGMA54_INTERACT_4"/>
    <property type="match status" value="1"/>
</dbReference>
<feature type="domain" description="Sigma-54 factor interaction" evidence="9">
    <location>
        <begin position="144"/>
        <end position="373"/>
    </location>
</feature>
<dbReference type="Pfam" id="PF02954">
    <property type="entry name" value="HTH_8"/>
    <property type="match status" value="1"/>
</dbReference>
<gene>
    <name evidence="11" type="ORF">SAMN02745912_02672</name>
</gene>
<dbReference type="GO" id="GO:0000160">
    <property type="term" value="P:phosphorelay signal transduction system"/>
    <property type="evidence" value="ECO:0007669"/>
    <property type="project" value="InterPro"/>
</dbReference>
<keyword evidence="12" id="KW-1185">Reference proteome</keyword>
<dbReference type="AlphaFoldDB" id="A0A1M6QQN9"/>
<dbReference type="Gene3D" id="3.40.50.300">
    <property type="entry name" value="P-loop containing nucleotide triphosphate hydrolases"/>
    <property type="match status" value="1"/>
</dbReference>
<evidence type="ECO:0000256" key="6">
    <source>
        <dbReference type="ARBA" id="ARBA00023163"/>
    </source>
</evidence>
<dbReference type="InterPro" id="IPR025943">
    <property type="entry name" value="Sigma_54_int_dom_ATP-bd_2"/>
</dbReference>
<dbReference type="Gene3D" id="1.10.10.60">
    <property type="entry name" value="Homeodomain-like"/>
    <property type="match status" value="1"/>
</dbReference>
<evidence type="ECO:0000256" key="2">
    <source>
        <dbReference type="ARBA" id="ARBA00022741"/>
    </source>
</evidence>
<dbReference type="InterPro" id="IPR027417">
    <property type="entry name" value="P-loop_NTPase"/>
</dbReference>
<keyword evidence="6" id="KW-0804">Transcription</keyword>
<evidence type="ECO:0000259" key="10">
    <source>
        <dbReference type="PROSITE" id="PS50110"/>
    </source>
</evidence>
<name>A0A1M6QQN9_PARC5</name>
<dbReference type="Gene3D" id="3.40.50.2300">
    <property type="match status" value="1"/>
</dbReference>
<dbReference type="PROSITE" id="PS00688">
    <property type="entry name" value="SIGMA54_INTERACT_3"/>
    <property type="match status" value="1"/>
</dbReference>
<dbReference type="GO" id="GO:0043565">
    <property type="term" value="F:sequence-specific DNA binding"/>
    <property type="evidence" value="ECO:0007669"/>
    <property type="project" value="InterPro"/>
</dbReference>
<dbReference type="InterPro" id="IPR002197">
    <property type="entry name" value="HTH_Fis"/>
</dbReference>
<dbReference type="RefSeq" id="WP_073150971.1">
    <property type="nucleotide sequence ID" value="NZ_FRAG01000037.1"/>
</dbReference>
<keyword evidence="5 11" id="KW-0238">DNA-binding</keyword>
<evidence type="ECO:0000256" key="8">
    <source>
        <dbReference type="PROSITE-ProRule" id="PRU00169"/>
    </source>
</evidence>
<dbReference type="PRINTS" id="PR01590">
    <property type="entry name" value="HTHFIS"/>
</dbReference>
<keyword evidence="3" id="KW-0067">ATP-binding</keyword>
<dbReference type="Pfam" id="PF00072">
    <property type="entry name" value="Response_reg"/>
    <property type="match status" value="1"/>
</dbReference>
<feature type="domain" description="Response regulatory" evidence="10">
    <location>
        <begin position="6"/>
        <end position="121"/>
    </location>
</feature>
<dbReference type="OrthoDB" id="9803970at2"/>
<protein>
    <recommendedName>
        <fullName evidence="1">Stage 0 sporulation protein A homolog</fullName>
    </recommendedName>
</protein>
<keyword evidence="4" id="KW-0805">Transcription regulation</keyword>
<dbReference type="InterPro" id="IPR058031">
    <property type="entry name" value="AAA_lid_NorR"/>
</dbReference>
<dbReference type="SMART" id="SM00382">
    <property type="entry name" value="AAA"/>
    <property type="match status" value="1"/>
</dbReference>
<dbReference type="Proteomes" id="UP000184465">
    <property type="component" value="Unassembled WGS sequence"/>
</dbReference>
<dbReference type="SMART" id="SM00448">
    <property type="entry name" value="REC"/>
    <property type="match status" value="1"/>
</dbReference>
<dbReference type="Pfam" id="PF25601">
    <property type="entry name" value="AAA_lid_14"/>
    <property type="match status" value="1"/>
</dbReference>
<dbReference type="GO" id="GO:0006355">
    <property type="term" value="P:regulation of DNA-templated transcription"/>
    <property type="evidence" value="ECO:0007669"/>
    <property type="project" value="InterPro"/>
</dbReference>
<dbReference type="EMBL" id="FRAG01000037">
    <property type="protein sequence ID" value="SHK22347.1"/>
    <property type="molecule type" value="Genomic_DNA"/>
</dbReference>
<dbReference type="FunFam" id="3.40.50.300:FF:000006">
    <property type="entry name" value="DNA-binding transcriptional regulator NtrC"/>
    <property type="match status" value="1"/>
</dbReference>
<evidence type="ECO:0000256" key="3">
    <source>
        <dbReference type="ARBA" id="ARBA00022840"/>
    </source>
</evidence>
<evidence type="ECO:0000313" key="11">
    <source>
        <dbReference type="EMBL" id="SHK22347.1"/>
    </source>
</evidence>
<dbReference type="PANTHER" id="PTHR32071">
    <property type="entry name" value="TRANSCRIPTIONAL REGULATORY PROTEIN"/>
    <property type="match status" value="1"/>
</dbReference>
<dbReference type="InterPro" id="IPR001789">
    <property type="entry name" value="Sig_transdc_resp-reg_receiver"/>
</dbReference>
<dbReference type="PROSITE" id="PS00676">
    <property type="entry name" value="SIGMA54_INTERACT_2"/>
    <property type="match status" value="1"/>
</dbReference>
<dbReference type="PANTHER" id="PTHR32071:SF119">
    <property type="entry name" value="SIGMA L-DEPENDENT TRANSCRIPTIONAL REGULATOR YPLP-RELATED"/>
    <property type="match status" value="1"/>
</dbReference>
<dbReference type="SUPFAM" id="SSF52172">
    <property type="entry name" value="CheY-like"/>
    <property type="match status" value="1"/>
</dbReference>
<keyword evidence="2" id="KW-0547">Nucleotide-binding</keyword>
<dbReference type="InterPro" id="IPR002078">
    <property type="entry name" value="Sigma_54_int"/>
</dbReference>
<dbReference type="PROSITE" id="PS00675">
    <property type="entry name" value="SIGMA54_INTERACT_1"/>
    <property type="match status" value="1"/>
</dbReference>
<comment type="function">
    <text evidence="7">May play the central regulatory role in sporulation. It may be an element of the effector pathway responsible for the activation of sporulation genes in response to nutritional stress. Spo0A may act in concert with spo0H (a sigma factor) to control the expression of some genes that are critical to the sporulation process.</text>
</comment>
<dbReference type="InterPro" id="IPR025944">
    <property type="entry name" value="Sigma_54_int_dom_CS"/>
</dbReference>
<evidence type="ECO:0000259" key="9">
    <source>
        <dbReference type="PROSITE" id="PS50045"/>
    </source>
</evidence>
<evidence type="ECO:0000256" key="5">
    <source>
        <dbReference type="ARBA" id="ARBA00023125"/>
    </source>
</evidence>
<keyword evidence="8" id="KW-0597">Phosphoprotein</keyword>
<dbReference type="STRING" id="1121301.SAMN02745912_02672"/>
<sequence>MMELTKILIVDDEIEYRETYRILLEQKGFIVGEASSAREALEILSKEYFPIVITDVIMPCEDGFYLLDEIKKNFKELIEVIIVTGYGSIESAVLAMKAGALGYFIKSSNPDKLFSEIEKARRLIKYEVQQSIVNRDVDSKLFLYQSKNIRIQKILRDIETLSESSCNVLITGESGVGKEIFAKLIHDKSNRSKGVFLPTNCQAISENLLEDELFGHEKGAFTGANTQRIGRFEEASGGTMFLDEIGEITPSIQVKLLRVLDSRYIERIGSNKRIPVNFRLISATNKDLKKAIQMKEFREDLYYRINTVNIEIPPLRERKEDLEDMIDFFIYNLSRETKKRIKGIEPHTKEFLINYNYPGNIRELKNILERMIVLSRDGILRMEKSVNNQNNNVTDDFELIPYKEAKKDFEINYIRKALAVCDNNISKTAKKIGLSRRQLFNKITEYNLK</sequence>
<reference evidence="11 12" key="1">
    <citation type="submission" date="2016-11" db="EMBL/GenBank/DDBJ databases">
        <authorList>
            <person name="Jaros S."/>
            <person name="Januszkiewicz K."/>
            <person name="Wedrychowicz H."/>
        </authorList>
    </citation>
    <scope>NUCLEOTIDE SEQUENCE [LARGE SCALE GENOMIC DNA]</scope>
    <source>
        <strain evidence="11 12">DSM 15212</strain>
    </source>
</reference>
<dbReference type="Gene3D" id="1.10.8.60">
    <property type="match status" value="1"/>
</dbReference>
<dbReference type="CDD" id="cd00009">
    <property type="entry name" value="AAA"/>
    <property type="match status" value="1"/>
</dbReference>
<dbReference type="SUPFAM" id="SSF46689">
    <property type="entry name" value="Homeodomain-like"/>
    <property type="match status" value="1"/>
</dbReference>
<dbReference type="Pfam" id="PF00158">
    <property type="entry name" value="Sigma54_activat"/>
    <property type="match status" value="1"/>
</dbReference>
<dbReference type="SUPFAM" id="SSF52540">
    <property type="entry name" value="P-loop containing nucleoside triphosphate hydrolases"/>
    <property type="match status" value="1"/>
</dbReference>
<dbReference type="PROSITE" id="PS50110">
    <property type="entry name" value="RESPONSE_REGULATORY"/>
    <property type="match status" value="1"/>
</dbReference>
<evidence type="ECO:0000256" key="1">
    <source>
        <dbReference type="ARBA" id="ARBA00018672"/>
    </source>
</evidence>
<feature type="modified residue" description="4-aspartylphosphate" evidence="8">
    <location>
        <position position="55"/>
    </location>
</feature>
<dbReference type="InterPro" id="IPR009057">
    <property type="entry name" value="Homeodomain-like_sf"/>
</dbReference>
<evidence type="ECO:0000313" key="12">
    <source>
        <dbReference type="Proteomes" id="UP000184465"/>
    </source>
</evidence>
<proteinExistence type="predicted"/>
<dbReference type="InterPro" id="IPR025662">
    <property type="entry name" value="Sigma_54_int_dom_ATP-bd_1"/>
</dbReference>
<dbReference type="InterPro" id="IPR011006">
    <property type="entry name" value="CheY-like_superfamily"/>
</dbReference>
<evidence type="ECO:0000256" key="7">
    <source>
        <dbReference type="ARBA" id="ARBA00024867"/>
    </source>
</evidence>
<dbReference type="GO" id="GO:0005524">
    <property type="term" value="F:ATP binding"/>
    <property type="evidence" value="ECO:0007669"/>
    <property type="project" value="UniProtKB-KW"/>
</dbReference>
<dbReference type="InterPro" id="IPR003593">
    <property type="entry name" value="AAA+_ATPase"/>
</dbReference>
<organism evidence="11 12">
    <name type="scientific">Paramaledivibacter caminithermalis (strain DSM 15212 / CIP 107654 / DViRD3)</name>
    <name type="common">Clostridium caminithermale</name>
    <dbReference type="NCBI Taxonomy" id="1121301"/>
    <lineage>
        <taxon>Bacteria</taxon>
        <taxon>Bacillati</taxon>
        <taxon>Bacillota</taxon>
        <taxon>Clostridia</taxon>
        <taxon>Peptostreptococcales</taxon>
        <taxon>Caminicellaceae</taxon>
        <taxon>Paramaledivibacter</taxon>
    </lineage>
</organism>
<evidence type="ECO:0000256" key="4">
    <source>
        <dbReference type="ARBA" id="ARBA00023015"/>
    </source>
</evidence>